<dbReference type="CDD" id="cd08518">
    <property type="entry name" value="PBP2_NikA_DppA_OppA_like_19"/>
    <property type="match status" value="1"/>
</dbReference>
<evidence type="ECO:0000256" key="2">
    <source>
        <dbReference type="ARBA" id="ARBA00022448"/>
    </source>
</evidence>
<keyword evidence="3 4" id="KW-0732">Signal</keyword>
<name>A0ABU2A2G3_9CORY</name>
<dbReference type="Gene3D" id="3.10.105.10">
    <property type="entry name" value="Dipeptide-binding Protein, Domain 3"/>
    <property type="match status" value="1"/>
</dbReference>
<evidence type="ECO:0000256" key="3">
    <source>
        <dbReference type="ARBA" id="ARBA00022729"/>
    </source>
</evidence>
<keyword evidence="2" id="KW-0813">Transport</keyword>
<dbReference type="Gene3D" id="3.40.190.10">
    <property type="entry name" value="Periplasmic binding protein-like II"/>
    <property type="match status" value="1"/>
</dbReference>
<comment type="similarity">
    <text evidence="1">Belongs to the bacterial solute-binding protein 5 family.</text>
</comment>
<dbReference type="PANTHER" id="PTHR30290:SF9">
    <property type="entry name" value="OLIGOPEPTIDE-BINDING PROTEIN APPA"/>
    <property type="match status" value="1"/>
</dbReference>
<dbReference type="PROSITE" id="PS51257">
    <property type="entry name" value="PROKAR_LIPOPROTEIN"/>
    <property type="match status" value="1"/>
</dbReference>
<proteinExistence type="inferred from homology"/>
<dbReference type="Proteomes" id="UP001180840">
    <property type="component" value="Unassembled WGS sequence"/>
</dbReference>
<gene>
    <name evidence="6" type="ORF">J2S39_001964</name>
</gene>
<reference evidence="6" key="1">
    <citation type="submission" date="2023-07" db="EMBL/GenBank/DDBJ databases">
        <title>Sequencing the genomes of 1000 actinobacteria strains.</title>
        <authorList>
            <person name="Klenk H.-P."/>
        </authorList>
    </citation>
    <scope>NUCLEOTIDE SEQUENCE</scope>
    <source>
        <strain evidence="6">DSM 107476</strain>
    </source>
</reference>
<dbReference type="EMBL" id="JAVDXZ010000001">
    <property type="protein sequence ID" value="MDR7330288.1"/>
    <property type="molecule type" value="Genomic_DNA"/>
</dbReference>
<evidence type="ECO:0000256" key="1">
    <source>
        <dbReference type="ARBA" id="ARBA00005695"/>
    </source>
</evidence>
<organism evidence="6 7">
    <name type="scientific">Corynebacterium guangdongense</name>
    <dbReference type="NCBI Taxonomy" id="1783348"/>
    <lineage>
        <taxon>Bacteria</taxon>
        <taxon>Bacillati</taxon>
        <taxon>Actinomycetota</taxon>
        <taxon>Actinomycetes</taxon>
        <taxon>Mycobacteriales</taxon>
        <taxon>Corynebacteriaceae</taxon>
        <taxon>Corynebacterium</taxon>
    </lineage>
</organism>
<evidence type="ECO:0000256" key="4">
    <source>
        <dbReference type="SAM" id="SignalP"/>
    </source>
</evidence>
<evidence type="ECO:0000259" key="5">
    <source>
        <dbReference type="Pfam" id="PF00496"/>
    </source>
</evidence>
<dbReference type="RefSeq" id="WP_290195821.1">
    <property type="nucleotide sequence ID" value="NZ_CP047654.1"/>
</dbReference>
<sequence>MSRRSTALAGLVTVAALTLAACSGPGSTTAAPTAQTRAEDELVLAVGDVGEGEFDPLRGWGNHQEHKVLHSSLVQWHRNAESGEMELVGDLAKDFSHEGVVWTFHLREDFKFSDGEPVTAADVVFTYDLLKEDGTQFDLGNVAEVRAVDEHTVEIELVQPDSLFGPQAATIAILPEHAYGEGYSQNPIASGPYRVVEYQDGEQLIMEANPYYPEELAYRKLTFYLADEEAALSAAQAGTIDVAKVSYTNADRQFEGMTLEQLESVETMAITLPTEPAGGTAETMGIEGSGGNDVTSDPAVRTALSLGVDRRELNDIVVAGYGEPAYSVADTLPWGTEDVRFADADPEGARRLLADAGWSDTNGDGTVDKDGVEAVVGLMYTTGDPARADLAESFAAQAAELGIRFEPEGATWDDIYAEGKSKAVVFALGSLSPKELWDTYSSESIGVSYNNMPNYSDPEVDGHLRRARLADTLGESIPHWQAAQVAGASSHPETGDVSMLWILRRDHLYFINDRVDIGEQITHGHGHGMQIFQNVTQWR</sequence>
<dbReference type="Pfam" id="PF00496">
    <property type="entry name" value="SBP_bac_5"/>
    <property type="match status" value="1"/>
</dbReference>
<dbReference type="PIRSF" id="PIRSF002741">
    <property type="entry name" value="MppA"/>
    <property type="match status" value="1"/>
</dbReference>
<dbReference type="InterPro" id="IPR030678">
    <property type="entry name" value="Peptide/Ni-bd"/>
</dbReference>
<feature type="chain" id="PRO_5047100800" evidence="4">
    <location>
        <begin position="31"/>
        <end position="539"/>
    </location>
</feature>
<evidence type="ECO:0000313" key="6">
    <source>
        <dbReference type="EMBL" id="MDR7330288.1"/>
    </source>
</evidence>
<dbReference type="InterPro" id="IPR039424">
    <property type="entry name" value="SBP_5"/>
</dbReference>
<dbReference type="InterPro" id="IPR000914">
    <property type="entry name" value="SBP_5_dom"/>
</dbReference>
<evidence type="ECO:0000313" key="7">
    <source>
        <dbReference type="Proteomes" id="UP001180840"/>
    </source>
</evidence>
<feature type="domain" description="Solute-binding protein family 5" evidence="5">
    <location>
        <begin position="86"/>
        <end position="429"/>
    </location>
</feature>
<comment type="caution">
    <text evidence="6">The sequence shown here is derived from an EMBL/GenBank/DDBJ whole genome shotgun (WGS) entry which is preliminary data.</text>
</comment>
<feature type="signal peptide" evidence="4">
    <location>
        <begin position="1"/>
        <end position="30"/>
    </location>
</feature>
<accession>A0ABU2A2G3</accession>
<dbReference type="PANTHER" id="PTHR30290">
    <property type="entry name" value="PERIPLASMIC BINDING COMPONENT OF ABC TRANSPORTER"/>
    <property type="match status" value="1"/>
</dbReference>
<protein>
    <submittedName>
        <fullName evidence="6">Peptide/nickel transport system substrate-binding protein</fullName>
    </submittedName>
</protein>
<dbReference type="SUPFAM" id="SSF53850">
    <property type="entry name" value="Periplasmic binding protein-like II"/>
    <property type="match status" value="1"/>
</dbReference>
<keyword evidence="7" id="KW-1185">Reference proteome</keyword>